<evidence type="ECO:0000256" key="2">
    <source>
        <dbReference type="ARBA" id="ARBA00022702"/>
    </source>
</evidence>
<evidence type="ECO:0000313" key="7">
    <source>
        <dbReference type="Proteomes" id="UP001327560"/>
    </source>
</evidence>
<evidence type="ECO:0000313" key="6">
    <source>
        <dbReference type="EMBL" id="WOL12824.1"/>
    </source>
</evidence>
<reference evidence="6 7" key="1">
    <citation type="submission" date="2023-10" db="EMBL/GenBank/DDBJ databases">
        <title>Chromosome-scale genome assembly provides insights into flower coloration mechanisms of Canna indica.</title>
        <authorList>
            <person name="Li C."/>
        </authorList>
    </citation>
    <scope>NUCLEOTIDE SEQUENCE [LARGE SCALE GENOMIC DNA]</scope>
    <source>
        <tissue evidence="6">Flower</tissue>
    </source>
</reference>
<keyword evidence="7" id="KW-1185">Reference proteome</keyword>
<gene>
    <name evidence="6" type="ORF">Cni_G21592</name>
</gene>
<dbReference type="PANTHER" id="PTHR33136:SF4">
    <property type="entry name" value="PROTEIN RALF-LIKE 32"/>
    <property type="match status" value="1"/>
</dbReference>
<feature type="chain" id="PRO_5043045000" evidence="5">
    <location>
        <begin position="33"/>
        <end position="142"/>
    </location>
</feature>
<proteinExistence type="inferred from homology"/>
<evidence type="ECO:0000256" key="3">
    <source>
        <dbReference type="ARBA" id="ARBA00022729"/>
    </source>
</evidence>
<sequence length="142" mass="15328">MEQSEPHRRAVRPPPPPPLLLLLLLILVDVGAEISYSAEGGALDDVGQQSELRLAAAARGAVVAQNCNGSIAECGAAAELLMDSEIHRRFLGQSRPTITYPVVRTADKQICPESPSGHPYNCIPRPSNPYDRGCLPIYGCRR</sequence>
<dbReference type="InterPro" id="IPR008801">
    <property type="entry name" value="RALF"/>
</dbReference>
<dbReference type="EMBL" id="CP136896">
    <property type="protein sequence ID" value="WOL12824.1"/>
    <property type="molecule type" value="Genomic_DNA"/>
</dbReference>
<evidence type="ECO:0000256" key="1">
    <source>
        <dbReference type="ARBA" id="ARBA00009178"/>
    </source>
</evidence>
<evidence type="ECO:0000256" key="5">
    <source>
        <dbReference type="SAM" id="SignalP"/>
    </source>
</evidence>
<keyword evidence="3 5" id="KW-0732">Signal</keyword>
<organism evidence="6 7">
    <name type="scientific">Canna indica</name>
    <name type="common">Indian-shot</name>
    <dbReference type="NCBI Taxonomy" id="4628"/>
    <lineage>
        <taxon>Eukaryota</taxon>
        <taxon>Viridiplantae</taxon>
        <taxon>Streptophyta</taxon>
        <taxon>Embryophyta</taxon>
        <taxon>Tracheophyta</taxon>
        <taxon>Spermatophyta</taxon>
        <taxon>Magnoliopsida</taxon>
        <taxon>Liliopsida</taxon>
        <taxon>Zingiberales</taxon>
        <taxon>Cannaceae</taxon>
        <taxon>Canna</taxon>
    </lineage>
</organism>
<dbReference type="GO" id="GO:0019722">
    <property type="term" value="P:calcium-mediated signaling"/>
    <property type="evidence" value="ECO:0007669"/>
    <property type="project" value="TreeGrafter"/>
</dbReference>
<dbReference type="GO" id="GO:0005179">
    <property type="term" value="F:hormone activity"/>
    <property type="evidence" value="ECO:0007669"/>
    <property type="project" value="UniProtKB-KW"/>
</dbReference>
<protein>
    <submittedName>
        <fullName evidence="6">Uncharacterized protein</fullName>
    </submittedName>
</protein>
<keyword evidence="4" id="KW-1015">Disulfide bond</keyword>
<name>A0AAQ3QIU6_9LILI</name>
<feature type="signal peptide" evidence="5">
    <location>
        <begin position="1"/>
        <end position="32"/>
    </location>
</feature>
<comment type="similarity">
    <text evidence="1">Belongs to the plant rapid alkalinization factor (RALF) family.</text>
</comment>
<dbReference type="GO" id="GO:0009506">
    <property type="term" value="C:plasmodesma"/>
    <property type="evidence" value="ECO:0007669"/>
    <property type="project" value="TreeGrafter"/>
</dbReference>
<dbReference type="Proteomes" id="UP001327560">
    <property type="component" value="Chromosome 7"/>
</dbReference>
<dbReference type="PANTHER" id="PTHR33136">
    <property type="entry name" value="RAPID ALKALINIZATION FACTOR-LIKE"/>
    <property type="match status" value="1"/>
</dbReference>
<keyword evidence="2" id="KW-0372">Hormone</keyword>
<dbReference type="Pfam" id="PF05498">
    <property type="entry name" value="RALF"/>
    <property type="match status" value="1"/>
</dbReference>
<evidence type="ECO:0000256" key="4">
    <source>
        <dbReference type="ARBA" id="ARBA00023157"/>
    </source>
</evidence>
<accession>A0AAQ3QIU6</accession>
<dbReference type="AlphaFoldDB" id="A0AAQ3QIU6"/>